<dbReference type="AlphaFoldDB" id="A0AAV4XI44"/>
<name>A0AAV4XI44_CAEEX</name>
<evidence type="ECO:0000313" key="2">
    <source>
        <dbReference type="EMBL" id="GIY94705.1"/>
    </source>
</evidence>
<reference evidence="2 3" key="1">
    <citation type="submission" date="2021-06" db="EMBL/GenBank/DDBJ databases">
        <title>Caerostris extrusa draft genome.</title>
        <authorList>
            <person name="Kono N."/>
            <person name="Arakawa K."/>
        </authorList>
    </citation>
    <scope>NUCLEOTIDE SEQUENCE [LARGE SCALE GENOMIC DNA]</scope>
</reference>
<gene>
    <name evidence="2" type="primary">AVEN_182529_1</name>
    <name evidence="2" type="ORF">CEXT_638671</name>
</gene>
<comment type="caution">
    <text evidence="2">The sequence shown here is derived from an EMBL/GenBank/DDBJ whole genome shotgun (WGS) entry which is preliminary data.</text>
</comment>
<sequence>MRIHAFQEIRSSIHIPKEFKEVCVALSELRNTLTLMSLYILSTNFSGYFCLNCSYINQLFSEFVSRSKKFTTRPDYQTILQSYHKLTEIVASMDNFLCYSTFTNVLADMVGVFWASFVLVFEAENDYQSYFLIAVLVYSAWLLMIMLPGAAVNRIAEVAKDVIISCPGWYPNHYNEVKACVRQDSS</sequence>
<evidence type="ECO:0000313" key="3">
    <source>
        <dbReference type="Proteomes" id="UP001054945"/>
    </source>
</evidence>
<keyword evidence="1" id="KW-0812">Transmembrane</keyword>
<feature type="transmembrane region" description="Helical" evidence="1">
    <location>
        <begin position="96"/>
        <end position="121"/>
    </location>
</feature>
<dbReference type="Proteomes" id="UP001054945">
    <property type="component" value="Unassembled WGS sequence"/>
</dbReference>
<protein>
    <submittedName>
        <fullName evidence="2">Uncharacterized protein</fullName>
    </submittedName>
</protein>
<organism evidence="2 3">
    <name type="scientific">Caerostris extrusa</name>
    <name type="common">Bark spider</name>
    <name type="synonym">Caerostris bankana</name>
    <dbReference type="NCBI Taxonomy" id="172846"/>
    <lineage>
        <taxon>Eukaryota</taxon>
        <taxon>Metazoa</taxon>
        <taxon>Ecdysozoa</taxon>
        <taxon>Arthropoda</taxon>
        <taxon>Chelicerata</taxon>
        <taxon>Arachnida</taxon>
        <taxon>Araneae</taxon>
        <taxon>Araneomorphae</taxon>
        <taxon>Entelegynae</taxon>
        <taxon>Araneoidea</taxon>
        <taxon>Araneidae</taxon>
        <taxon>Caerostris</taxon>
    </lineage>
</organism>
<dbReference type="EMBL" id="BPLR01017817">
    <property type="protein sequence ID" value="GIY94705.1"/>
    <property type="molecule type" value="Genomic_DNA"/>
</dbReference>
<evidence type="ECO:0000256" key="1">
    <source>
        <dbReference type="SAM" id="Phobius"/>
    </source>
</evidence>
<accession>A0AAV4XI44</accession>
<proteinExistence type="predicted"/>
<keyword evidence="3" id="KW-1185">Reference proteome</keyword>
<feature type="transmembrane region" description="Helical" evidence="1">
    <location>
        <begin position="127"/>
        <end position="147"/>
    </location>
</feature>
<keyword evidence="1" id="KW-0472">Membrane</keyword>
<keyword evidence="1" id="KW-1133">Transmembrane helix</keyword>